<dbReference type="SUPFAM" id="SSF90257">
    <property type="entry name" value="Myosin rod fragments"/>
    <property type="match status" value="1"/>
</dbReference>
<feature type="coiled-coil region" evidence="1">
    <location>
        <begin position="1182"/>
        <end position="1209"/>
    </location>
</feature>
<feature type="region of interest" description="Disordered" evidence="2">
    <location>
        <begin position="1072"/>
        <end position="1092"/>
    </location>
</feature>
<dbReference type="Proteomes" id="UP000007431">
    <property type="component" value="Unassembled WGS sequence"/>
</dbReference>
<dbReference type="GO" id="GO:0016460">
    <property type="term" value="C:myosin II complex"/>
    <property type="evidence" value="ECO:0007669"/>
    <property type="project" value="TreeGrafter"/>
</dbReference>
<keyword evidence="1" id="KW-0175">Coiled coil</keyword>
<feature type="region of interest" description="Disordered" evidence="2">
    <location>
        <begin position="1210"/>
        <end position="1277"/>
    </location>
</feature>
<dbReference type="HOGENOM" id="CLU_261844_0_0_1"/>
<dbReference type="STRING" id="578458.D8Q2D9"/>
<dbReference type="KEGG" id="scm:SCHCO_01170138"/>
<feature type="compositionally biased region" description="Polar residues" evidence="2">
    <location>
        <begin position="1075"/>
        <end position="1092"/>
    </location>
</feature>
<sequence>MALTLVLCQLDQASPGALTHEGNNDAEGSLIQVELADEQDQRHLEARLQEAKVQETKLQRTISSIQKDNRALKKKYDKSQTSLECAERECKCHKWQELKTYVHQQQAARNKESFLYLMEVRRKLLTIAHFARVMPLQTSPDSINYLLTAVAECFSAQAKANATNPDEGDNMKIPDEVSKAEGSWLDQGDRYTEVERASGACLEAKTGQEYGTLLAELQAYEDALSEKTELAQLAAMMREELERQVASRENAAVEYQQQNEALEAHAAELLRSKIGLDASVAGLQNIVADRERKVELAEGRATELAEQNALLANDVDMLRRDVTSSRLETEAAVSKCSVLQAQLRALVDGRGSEMVLYESTSSARKHEPDESDKSELGHWTLERSIEMSGSKAQAGGAPTVQSVVSSTAGDYIHSNPSRSLSDPDLWYMIGALQRSLLEREKELQLTRSQRKVNWLQIRYQASNVVQISDGNAAQGHQGGGLAQTADLLQRNLAADEGGTNTPESWVTIPSIEIQSRLERETNALQTAEARVSTLEKANAELQAQIEEETGTLQAKREEETSALRERLEEETNVLQARASALETANAELQARIEEETGALQKTEARASALEKANAELQALLEEETSALQAKREEETNALHDVQAQASALEKANAELQAQFEEETAALQARLEEETDALHAAQARASALETANAELQARIDEETGALRKVEARASALETANAELQTRIDEETGALRKVEARASALETANAELQTRIDEETGALRKVEARASALETANAELQARIEEETGALQKTEARASALEKANAELQALLEEETSALQAKREEETNALHDVQAQASALEKANAELQAQFEEETAALQARLEEETDALHAAQARASALETANAELQARIDEETGALRKVEARASALEKANAELKTLLEEKTNVLQAKRGALHDAQARASALEEANVELQMRVDGIRALQAKREEEISALQARLEEETSVLQKVKARASALEKANAELQTLLEDETNALQAKREEGTSALRMVEAQVSALDKVNAERQARIGGLQAKRKEEAGALRKVEALAFEMTNLEVPARLKKNSGTFPEQQRDSNPQRSETVTRVLALQQVGHAKASETSSARAVQHEQGTTVVKQEHDLSSDVLSRQPDSVRELEDRLGAAEQPYRADAMGRQKRSDGLAYTSRSCEPTKDVEADAKALRAERQALEIENVRLRKQLQKEPTVEKSCPQSSSMLTSAPSTRNLAGRMQPRIHEPVTGQLRTNEPDRRPSSLRRQNSFVSTRESLSSVDILAELQASKTQIRRR</sequence>
<evidence type="ECO:0000256" key="1">
    <source>
        <dbReference type="SAM" id="Coils"/>
    </source>
</evidence>
<feature type="coiled-coil region" evidence="1">
    <location>
        <begin position="510"/>
        <end position="1013"/>
    </location>
</feature>
<feature type="coiled-coil region" evidence="1">
    <location>
        <begin position="41"/>
        <end position="89"/>
    </location>
</feature>
<dbReference type="OrthoDB" id="2019451at2759"/>
<organism evidence="4">
    <name type="scientific">Schizophyllum commune (strain H4-8 / FGSC 9210)</name>
    <name type="common">Split gill fungus</name>
    <dbReference type="NCBI Taxonomy" id="578458"/>
    <lineage>
        <taxon>Eukaryota</taxon>
        <taxon>Fungi</taxon>
        <taxon>Dikarya</taxon>
        <taxon>Basidiomycota</taxon>
        <taxon>Agaricomycotina</taxon>
        <taxon>Agaricomycetes</taxon>
        <taxon>Agaricomycetidae</taxon>
        <taxon>Agaricales</taxon>
        <taxon>Schizophyllaceae</taxon>
        <taxon>Schizophyllum</taxon>
    </lineage>
</organism>
<dbReference type="RefSeq" id="XP_003032999.1">
    <property type="nucleotide sequence ID" value="XM_003032953.1"/>
</dbReference>
<dbReference type="EMBL" id="GL377305">
    <property type="protein sequence ID" value="EFI98096.1"/>
    <property type="molecule type" value="Genomic_DNA"/>
</dbReference>
<dbReference type="PANTHER" id="PTHR45615">
    <property type="entry name" value="MYOSIN HEAVY CHAIN, NON-MUSCLE"/>
    <property type="match status" value="1"/>
</dbReference>
<feature type="compositionally biased region" description="Polar residues" evidence="2">
    <location>
        <begin position="1264"/>
        <end position="1277"/>
    </location>
</feature>
<feature type="compositionally biased region" description="Polar residues" evidence="2">
    <location>
        <begin position="1220"/>
        <end position="1235"/>
    </location>
</feature>
<dbReference type="GO" id="GO:0051015">
    <property type="term" value="F:actin filament binding"/>
    <property type="evidence" value="ECO:0007669"/>
    <property type="project" value="TreeGrafter"/>
</dbReference>
<name>D8Q2D9_SCHCM</name>
<evidence type="ECO:0000313" key="4">
    <source>
        <dbReference type="Proteomes" id="UP000007431"/>
    </source>
</evidence>
<dbReference type="InParanoid" id="D8Q2D9"/>
<dbReference type="GO" id="GO:0032982">
    <property type="term" value="C:myosin filament"/>
    <property type="evidence" value="ECO:0007669"/>
    <property type="project" value="TreeGrafter"/>
</dbReference>
<dbReference type="GO" id="GO:0005737">
    <property type="term" value="C:cytoplasm"/>
    <property type="evidence" value="ECO:0007669"/>
    <property type="project" value="TreeGrafter"/>
</dbReference>
<proteinExistence type="predicted"/>
<accession>D8Q2D9</accession>
<feature type="coiled-coil region" evidence="1">
    <location>
        <begin position="238"/>
        <end position="321"/>
    </location>
</feature>
<dbReference type="GeneID" id="9592821"/>
<dbReference type="eggNOG" id="ENOG502S9VR">
    <property type="taxonomic scope" value="Eukaryota"/>
</dbReference>
<evidence type="ECO:0000256" key="2">
    <source>
        <dbReference type="SAM" id="MobiDB-lite"/>
    </source>
</evidence>
<dbReference type="Gene3D" id="1.10.287.1490">
    <property type="match status" value="1"/>
</dbReference>
<evidence type="ECO:0000313" key="3">
    <source>
        <dbReference type="EMBL" id="EFI98096.1"/>
    </source>
</evidence>
<dbReference type="GO" id="GO:0000146">
    <property type="term" value="F:microfilament motor activity"/>
    <property type="evidence" value="ECO:0007669"/>
    <property type="project" value="TreeGrafter"/>
</dbReference>
<dbReference type="PANTHER" id="PTHR45615:SF40">
    <property type="entry name" value="MYOSIN HEAVY CHAIN, NON-MUSCLE"/>
    <property type="match status" value="1"/>
</dbReference>
<gene>
    <name evidence="3" type="ORF">SCHCODRAFT_234540</name>
</gene>
<feature type="region of interest" description="Disordered" evidence="2">
    <location>
        <begin position="1106"/>
        <end position="1143"/>
    </location>
</feature>
<protein>
    <submittedName>
        <fullName evidence="3">Uncharacterized protein</fullName>
    </submittedName>
</protein>
<feature type="compositionally biased region" description="Polar residues" evidence="2">
    <location>
        <begin position="1109"/>
        <end position="1126"/>
    </location>
</feature>
<reference evidence="3 4" key="1">
    <citation type="journal article" date="2010" name="Nat. Biotechnol.">
        <title>Genome sequence of the model mushroom Schizophyllum commune.</title>
        <authorList>
            <person name="Ohm R.A."/>
            <person name="de Jong J.F."/>
            <person name="Lugones L.G."/>
            <person name="Aerts A."/>
            <person name="Kothe E."/>
            <person name="Stajich J.E."/>
            <person name="de Vries R.P."/>
            <person name="Record E."/>
            <person name="Levasseur A."/>
            <person name="Baker S.E."/>
            <person name="Bartholomew K.A."/>
            <person name="Coutinho P.M."/>
            <person name="Erdmann S."/>
            <person name="Fowler T.J."/>
            <person name="Gathman A.C."/>
            <person name="Lombard V."/>
            <person name="Henrissat B."/>
            <person name="Knabe N."/>
            <person name="Kuees U."/>
            <person name="Lilly W.W."/>
            <person name="Lindquist E."/>
            <person name="Lucas S."/>
            <person name="Magnuson J.K."/>
            <person name="Piumi F."/>
            <person name="Raudaskoski M."/>
            <person name="Salamov A."/>
            <person name="Schmutz J."/>
            <person name="Schwarze F.W.M.R."/>
            <person name="vanKuyk P.A."/>
            <person name="Horton J.S."/>
            <person name="Grigoriev I.V."/>
            <person name="Woesten H.A.B."/>
        </authorList>
    </citation>
    <scope>NUCLEOTIDE SEQUENCE [LARGE SCALE GENOMIC DNA]</scope>
    <source>
        <strain evidence="4">H4-8 / FGSC 9210</strain>
    </source>
</reference>
<dbReference type="VEuPathDB" id="FungiDB:SCHCODRAFT_01170138"/>
<dbReference type="OMA" id="NAMRSKY"/>
<keyword evidence="4" id="KW-1185">Reference proteome</keyword>